<dbReference type="EMBL" id="ML975169">
    <property type="protein sequence ID" value="KAF1809931.1"/>
    <property type="molecule type" value="Genomic_DNA"/>
</dbReference>
<evidence type="ECO:0000259" key="1">
    <source>
        <dbReference type="PROSITE" id="PS50904"/>
    </source>
</evidence>
<dbReference type="PROSITE" id="PS50904">
    <property type="entry name" value="PRELI_MSF1"/>
    <property type="match status" value="1"/>
</dbReference>
<name>A0A6G1FW75_9PEZI</name>
<protein>
    <submittedName>
        <fullName evidence="2 4">MSF1-domain-containing protein</fullName>
    </submittedName>
</protein>
<proteinExistence type="predicted"/>
<evidence type="ECO:0000313" key="3">
    <source>
        <dbReference type="Proteomes" id="UP000504638"/>
    </source>
</evidence>
<dbReference type="Proteomes" id="UP000504638">
    <property type="component" value="Unplaced"/>
</dbReference>
<dbReference type="InterPro" id="IPR037365">
    <property type="entry name" value="Slowmo/Ups"/>
</dbReference>
<dbReference type="OrthoDB" id="407630at2759"/>
<dbReference type="GO" id="GO:0005758">
    <property type="term" value="C:mitochondrial intermembrane space"/>
    <property type="evidence" value="ECO:0007669"/>
    <property type="project" value="InterPro"/>
</dbReference>
<gene>
    <name evidence="2 4" type="ORF">P152DRAFT_476059</name>
</gene>
<organism evidence="2">
    <name type="scientific">Eremomyces bilateralis CBS 781.70</name>
    <dbReference type="NCBI Taxonomy" id="1392243"/>
    <lineage>
        <taxon>Eukaryota</taxon>
        <taxon>Fungi</taxon>
        <taxon>Dikarya</taxon>
        <taxon>Ascomycota</taxon>
        <taxon>Pezizomycotina</taxon>
        <taxon>Dothideomycetes</taxon>
        <taxon>Dothideomycetes incertae sedis</taxon>
        <taxon>Eremomycetales</taxon>
        <taxon>Eremomycetaceae</taxon>
        <taxon>Eremomyces</taxon>
    </lineage>
</organism>
<dbReference type="InterPro" id="IPR006797">
    <property type="entry name" value="PRELI/MSF1_dom"/>
</dbReference>
<keyword evidence="3" id="KW-1185">Reference proteome</keyword>
<feature type="domain" description="PRELI/MSF1" evidence="1">
    <location>
        <begin position="1"/>
        <end position="179"/>
    </location>
</feature>
<dbReference type="PANTHER" id="PTHR11158">
    <property type="entry name" value="MSF1/PX19 RELATED"/>
    <property type="match status" value="1"/>
</dbReference>
<sequence length="193" mass="22320">MKVFSSETQFDYSWEEVSCANWLKYSPWNKMTPHVIAVDTLQRSVDPATGILRTERLITCQQSPPKWILPFLKGQSTSHVYETSYIDPKTRKLTMCAMNITWSDFLNVRETCSYEPVRTNTGAEHTQFKQYAEITALCGGWQKIKNSIESVSVEQFRQNAANGRQGFEMVLEMCRKVWQEEREKAAQQQTMAA</sequence>
<evidence type="ECO:0000313" key="2">
    <source>
        <dbReference type="EMBL" id="KAF1809931.1"/>
    </source>
</evidence>
<reference evidence="2 4" key="1">
    <citation type="submission" date="2020-01" db="EMBL/GenBank/DDBJ databases">
        <authorList>
            <consortium name="DOE Joint Genome Institute"/>
            <person name="Haridas S."/>
            <person name="Albert R."/>
            <person name="Binder M."/>
            <person name="Bloem J."/>
            <person name="Labutti K."/>
            <person name="Salamov A."/>
            <person name="Andreopoulos B."/>
            <person name="Baker S.E."/>
            <person name="Barry K."/>
            <person name="Bills G."/>
            <person name="Bluhm B.H."/>
            <person name="Cannon C."/>
            <person name="Castanera R."/>
            <person name="Culley D.E."/>
            <person name="Daum C."/>
            <person name="Ezra D."/>
            <person name="Gonzalez J.B."/>
            <person name="Henrissat B."/>
            <person name="Kuo A."/>
            <person name="Liang C."/>
            <person name="Lipzen A."/>
            <person name="Lutzoni F."/>
            <person name="Magnuson J."/>
            <person name="Mondo S."/>
            <person name="Nolan M."/>
            <person name="Ohm R."/>
            <person name="Pangilinan J."/>
            <person name="Park H.-J."/>
            <person name="Ramirez L."/>
            <person name="Alfaro M."/>
            <person name="Sun H."/>
            <person name="Tritt A."/>
            <person name="Yoshinaga Y."/>
            <person name="Zwiers L.-H."/>
            <person name="Turgeon B.G."/>
            <person name="Goodwin S.B."/>
            <person name="Spatafora J.W."/>
            <person name="Crous P.W."/>
            <person name="Grigoriev I.V."/>
        </authorList>
    </citation>
    <scope>NUCLEOTIDE SEQUENCE</scope>
    <source>
        <strain evidence="2 4">CBS 781.70</strain>
    </source>
</reference>
<evidence type="ECO:0000313" key="4">
    <source>
        <dbReference type="RefSeq" id="XP_033531562.1"/>
    </source>
</evidence>
<dbReference type="GeneID" id="54422045"/>
<dbReference type="AlphaFoldDB" id="A0A6G1FW75"/>
<dbReference type="RefSeq" id="XP_033531562.1">
    <property type="nucleotide sequence ID" value="XM_033681475.1"/>
</dbReference>
<reference evidence="4" key="3">
    <citation type="submission" date="2025-04" db="UniProtKB">
        <authorList>
            <consortium name="RefSeq"/>
        </authorList>
    </citation>
    <scope>IDENTIFICATION</scope>
    <source>
        <strain evidence="4">CBS 781.70</strain>
    </source>
</reference>
<reference evidence="4" key="2">
    <citation type="submission" date="2020-04" db="EMBL/GenBank/DDBJ databases">
        <authorList>
            <consortium name="NCBI Genome Project"/>
        </authorList>
    </citation>
    <scope>NUCLEOTIDE SEQUENCE</scope>
    <source>
        <strain evidence="4">CBS 781.70</strain>
    </source>
</reference>
<accession>A0A6G1FW75</accession>
<dbReference type="Pfam" id="PF04707">
    <property type="entry name" value="PRELI"/>
    <property type="match status" value="1"/>
</dbReference>